<dbReference type="EMBL" id="LN906597">
    <property type="protein sequence ID" value="CUT17518.1"/>
    <property type="molecule type" value="Genomic_DNA"/>
</dbReference>
<feature type="domain" description="YhdP central" evidence="1">
    <location>
        <begin position="963"/>
        <end position="1347"/>
    </location>
</feature>
<dbReference type="Proteomes" id="UP000198651">
    <property type="component" value="Chromosome I"/>
</dbReference>
<dbReference type="STRING" id="1561003.Ark11_0682"/>
<evidence type="ECO:0000259" key="1">
    <source>
        <dbReference type="Pfam" id="PF13116"/>
    </source>
</evidence>
<evidence type="ECO:0000313" key="2">
    <source>
        <dbReference type="EMBL" id="CUT17518.1"/>
    </source>
</evidence>
<dbReference type="PANTHER" id="PTHR38690">
    <property type="entry name" value="PROTEASE-RELATED"/>
    <property type="match status" value="1"/>
</dbReference>
<dbReference type="InterPro" id="IPR025263">
    <property type="entry name" value="YhdP_central"/>
</dbReference>
<keyword evidence="3" id="KW-1185">Reference proteome</keyword>
<dbReference type="PANTHER" id="PTHR38690:SF1">
    <property type="entry name" value="PROTEASE"/>
    <property type="match status" value="1"/>
</dbReference>
<evidence type="ECO:0000313" key="3">
    <source>
        <dbReference type="Proteomes" id="UP000198651"/>
    </source>
</evidence>
<dbReference type="OrthoDB" id="8521382at2"/>
<dbReference type="RefSeq" id="WP_092342942.1">
    <property type="nucleotide sequence ID" value="NZ_FLSL01000094.1"/>
</dbReference>
<dbReference type="Pfam" id="PF13116">
    <property type="entry name" value="YhdP"/>
    <property type="match status" value="1"/>
</dbReference>
<gene>
    <name evidence="2" type="ORF">Ark11_0682</name>
</gene>
<reference evidence="3" key="1">
    <citation type="submission" date="2015-11" db="EMBL/GenBank/DDBJ databases">
        <authorList>
            <person name="Seth-Smith H.M.B."/>
        </authorList>
    </citation>
    <scope>NUCLEOTIDE SEQUENCE [LARGE SCALE GENOMIC DNA]</scope>
    <source>
        <strain evidence="3">2013Ark11</strain>
    </source>
</reference>
<dbReference type="InterPro" id="IPR011836">
    <property type="entry name" value="YhdP"/>
</dbReference>
<proteinExistence type="predicted"/>
<accession>A0A0S4M1E9</accession>
<sequence length="1362" mass="151850">MNSYFWNNKKLFVVVSVFVCLLTLVIAGWLARSKVESIESTWGNKSIVLGGYKFSFSSLNLSLLAVSPYLTVSGVSISSNVDKLKRIYIPEAVVYVSWWNLLRGKFFPNSVDVANISLDVIHKGDVFIINNFVLDDVLSVLGNSSSLVDGDVFQSIREFSLRGLNISWLEGGRKKAIKLVDVAFRALRVSSNRIRFVVNSLQPTEYYRAAFVSGYVFYGNHKIKLDSHIDFSLERLDIKVCRLVFPYVLTSMGYSGSVDFFGQIIIGENVPKAVKGKIVVHNIKLTDQHAYWFAPYLSMDVDLSWGDVFSGLKISNIRDQRVSFDRLYSNSQVSVKWAQPFSLDNIRDLEVSSARVSIYPLKNILLLISRNFFPEYDSVIHKFPNGVINDFTFDWRRPYGRSVRPFWQVKATVSGSSSGGFFWVRRFKKYKATITGNQDYGHLDFDDAVIQLDLHTFLRHVRKWKTTASGRFFWKFYPDKNKTCLGAESLYLKTLPVKFEGHFESCPLKNNDVYSTKFVGKIFPKSLVFFRDHLPDVVSPNVRRWIAKSFIAGSIPSADINFSGDFDLGGIFFRVSNWSLGINLSDTHLSLGEGLDFLHINGVASVNNRTLEASGSGIFGTVPIKGFHLLINDFHADDFNSNVLLQAKTAESNVSAYADALLRLSKVFTISPAFLENFNSPDFLGKLRIQNMMLSIPLWSSADRISYAVYLVGEDLRKNFTYRGSVYHLVADNAYAGVCNGSYFVNFDSLLASPKFSGKGYIQGDSTGDFSFSAVSKDDIHSLLKDVLDINLPSVYLNGVFKANIDGYVADKVWNVHIGSDMAGIFSSLPKPFYKKVRDAKWPVSISYTKDSQQSLLDVFLERADTRLMMRYGNSSSIYSQLDDQLAADKVSKVTSVYSQHTQGKGNFSVPSGSSVKSKFDSNLSGDIAGKLPHDLGNDNHDVGSVSLLGREGVGKSSNDHNFSYSKDSDRDHLVWIVSIDTPLIDENKWISLVHAGVFGHSLRGVPSQLSIVSKRVKFGFLSIDDVVAHIVSDGKKIISQIISPNLSGVVKWNKDEHQLSIRLDSASVFDGVDHESDNVDQAIFGWPNIDLSIQSFKFRGIPIGSVKLQMVNQDNTSDIQLFAIQNEDALIEVKGQLKMLNGVQVNKVTFQSIFYNMGNLLSLWKQKPIIDGGSGVLHGSLDWEGSLLFWRSPVISGVINLDLSKGEFRQVNPGVGRLLGLFSLQALPRRVLLDFHDVFSSGFSFDSLKGLVQVNNGILTIQDMDVRGPSSQVVVSGVTSLLDHTFDMDFCVFPQVSNTFSVASVLAGFPVAGVISWVAQSIFRDPIGNLLTRSYKVVGNWSDPVIEKVGERCSVSQTLRR</sequence>
<name>A0A0S4M1E9_9BURK</name>
<protein>
    <submittedName>
        <fullName evidence="2">Putative membrane protein, AsmA Domain</fullName>
    </submittedName>
</protein>
<organism evidence="2 3">
    <name type="scientific">Candidatus Ichthyocystis hellenicum</name>
    <dbReference type="NCBI Taxonomy" id="1561003"/>
    <lineage>
        <taxon>Bacteria</taxon>
        <taxon>Pseudomonadati</taxon>
        <taxon>Pseudomonadota</taxon>
        <taxon>Betaproteobacteria</taxon>
        <taxon>Burkholderiales</taxon>
        <taxon>Candidatus Ichthyocystis</taxon>
    </lineage>
</organism>